<proteinExistence type="predicted"/>
<dbReference type="AlphaFoldDB" id="A7UWJ2"/>
<keyword evidence="2" id="KW-1185">Reference proteome</keyword>
<dbReference type="Proteomes" id="UP000001805">
    <property type="component" value="Chromosome 4, Linkage Group IV"/>
</dbReference>
<name>A7UWJ2_NEUCR</name>
<reference evidence="1 2" key="1">
    <citation type="journal article" date="2003" name="Nature">
        <title>The genome sequence of the filamentous fungus Neurospora crassa.</title>
        <authorList>
            <person name="Galagan J.E."/>
            <person name="Calvo S.E."/>
            <person name="Borkovich K.A."/>
            <person name="Selker E.U."/>
            <person name="Read N.D."/>
            <person name="Jaffe D."/>
            <person name="FitzHugh W."/>
            <person name="Ma L.J."/>
            <person name="Smirnov S."/>
            <person name="Purcell S."/>
            <person name="Rehman B."/>
            <person name="Elkins T."/>
            <person name="Engels R."/>
            <person name="Wang S."/>
            <person name="Nielsen C.B."/>
            <person name="Butler J."/>
            <person name="Endrizzi M."/>
            <person name="Qui D."/>
            <person name="Ianakiev P."/>
            <person name="Bell-Pedersen D."/>
            <person name="Nelson M.A."/>
            <person name="Werner-Washburne M."/>
            <person name="Selitrennikoff C.P."/>
            <person name="Kinsey J.A."/>
            <person name="Braun E.L."/>
            <person name="Zelter A."/>
            <person name="Schulte U."/>
            <person name="Kothe G.O."/>
            <person name="Jedd G."/>
            <person name="Mewes W."/>
            <person name="Staben C."/>
            <person name="Marcotte E."/>
            <person name="Greenberg D."/>
            <person name="Roy A."/>
            <person name="Foley K."/>
            <person name="Naylor J."/>
            <person name="Stange-Thomann N."/>
            <person name="Barrett R."/>
            <person name="Gnerre S."/>
            <person name="Kamal M."/>
            <person name="Kamvysselis M."/>
            <person name="Mauceli E."/>
            <person name="Bielke C."/>
            <person name="Rudd S."/>
            <person name="Frishman D."/>
            <person name="Krystofova S."/>
            <person name="Rasmussen C."/>
            <person name="Metzenberg R.L."/>
            <person name="Perkins D.D."/>
            <person name="Kroken S."/>
            <person name="Cogoni C."/>
            <person name="Macino G."/>
            <person name="Catcheside D."/>
            <person name="Li W."/>
            <person name="Pratt R.J."/>
            <person name="Osmani S.A."/>
            <person name="DeSouza C.P."/>
            <person name="Glass L."/>
            <person name="Orbach M.J."/>
            <person name="Berglund J.A."/>
            <person name="Voelker R."/>
            <person name="Yarden O."/>
            <person name="Plamann M."/>
            <person name="Seiler S."/>
            <person name="Dunlap J."/>
            <person name="Radford A."/>
            <person name="Aramayo R."/>
            <person name="Natvig D.O."/>
            <person name="Alex L.A."/>
            <person name="Mannhaupt G."/>
            <person name="Ebbole D.J."/>
            <person name="Freitag M."/>
            <person name="Paulsen I."/>
            <person name="Sachs M.S."/>
            <person name="Lander E.S."/>
            <person name="Nusbaum C."/>
            <person name="Birren B."/>
        </authorList>
    </citation>
    <scope>NUCLEOTIDE SEQUENCE [LARGE SCALE GENOMIC DNA]</scope>
    <source>
        <strain evidence="2">ATCC 24698 / 74-OR23-1A / CBS 708.71 / DSM 1257 / FGSC 987</strain>
    </source>
</reference>
<dbReference type="VEuPathDB" id="FungiDB:NCU11043"/>
<evidence type="ECO:0000313" key="2">
    <source>
        <dbReference type="Proteomes" id="UP000001805"/>
    </source>
</evidence>
<dbReference type="GeneID" id="5847505"/>
<evidence type="ECO:0000313" key="1">
    <source>
        <dbReference type="EMBL" id="EDO65179.2"/>
    </source>
</evidence>
<dbReference type="PaxDb" id="5141-EFNCRP00000004833"/>
<dbReference type="HOGENOM" id="CLU_1332263_0_0_1"/>
<dbReference type="RefSeq" id="XP_001728270.2">
    <property type="nucleotide sequence ID" value="XM_001728218.2"/>
</dbReference>
<dbReference type="EMBL" id="CM002239">
    <property type="protein sequence ID" value="EDO65179.2"/>
    <property type="molecule type" value="Genomic_DNA"/>
</dbReference>
<dbReference type="InParanoid" id="A7UWJ2"/>
<accession>A7UWJ2</accession>
<dbReference type="OrthoDB" id="5186097at2759"/>
<dbReference type="KEGG" id="ncr:NCU11043"/>
<sequence>MHVWENIEMKSGIWKYETTRDVKLCSSAPAHVDCFAHQATVIANRLAQASGNSSIPLICGGDACKSSSPVDLIKSSLSRPDAITPAYAEGPPGHKNPGCGTLSKTPKWTLGTIIFIHETGDGPSDIQTRSIQFQVTNEATCPRSRPSPLNNVPYTIEDPIPIVYGSTISSVVSPSRVLGNFELDKSTGDGMSLAAISFNLWLNTQNSLFDFPVFVYHDDVKLSDAETWYTGSFGAGQQSLAPKTCSFR</sequence>
<organism evidence="1 2">
    <name type="scientific">Neurospora crassa (strain ATCC 24698 / 74-OR23-1A / CBS 708.71 / DSM 1257 / FGSC 987)</name>
    <dbReference type="NCBI Taxonomy" id="367110"/>
    <lineage>
        <taxon>Eukaryota</taxon>
        <taxon>Fungi</taxon>
        <taxon>Dikarya</taxon>
        <taxon>Ascomycota</taxon>
        <taxon>Pezizomycotina</taxon>
        <taxon>Sordariomycetes</taxon>
        <taxon>Sordariomycetidae</taxon>
        <taxon>Sordariales</taxon>
        <taxon>Sordariaceae</taxon>
        <taxon>Neurospora</taxon>
    </lineage>
</organism>
<protein>
    <submittedName>
        <fullName evidence="1">Uncharacterized protein</fullName>
    </submittedName>
</protein>
<gene>
    <name evidence="1" type="ORF">NCU11043</name>
</gene>